<keyword evidence="4" id="KW-0443">Lipid metabolism</keyword>
<dbReference type="InterPro" id="IPR000873">
    <property type="entry name" value="AMP-dep_synth/lig_dom"/>
</dbReference>
<dbReference type="FunFam" id="3.40.50.12780:FF:000013">
    <property type="entry name" value="Long-chain-fatty-acid--AMP ligase FadD32"/>
    <property type="match status" value="1"/>
</dbReference>
<dbReference type="GO" id="GO:0006633">
    <property type="term" value="P:fatty acid biosynthetic process"/>
    <property type="evidence" value="ECO:0007669"/>
    <property type="project" value="TreeGrafter"/>
</dbReference>
<evidence type="ECO:0000256" key="4">
    <source>
        <dbReference type="ARBA" id="ARBA00023098"/>
    </source>
</evidence>
<evidence type="ECO:0000256" key="2">
    <source>
        <dbReference type="ARBA" id="ARBA00022598"/>
    </source>
</evidence>
<comment type="similarity">
    <text evidence="1">Belongs to the ATP-dependent AMP-binding enzyme family.</text>
</comment>
<sequence length="570" mass="60532">MEAADPSRDAFGFVGAESTPRRDGGSGSAVRTLTYGELDRQARQLAAWVQSRGGAGQRVLLPSCEGPLQIAALLGCFYAGATAVPCPSPLDGGRNVRRLTAIAKDADVGLALADSAVAAELSRLFAGSDLVCLAADRAALPDPEDWRPTVSAEDDIALIQYTSGSVTQVKGVLISQRNLLAGQEAITRALGTDEHSVIGGWLPPYHDMGLVGQLLHPLHLGARGVLMPATTFAARPLSWLRMIQRYGVTVSGGPDYAYDMCVREATDEEVGRLDLSSWKVAVNGAEPVREATMAAFAERFAPARFRPEAFYPAYGLAEATLLVTGGTPGQRPVERAADPAALAAGRMTAPRGGSRSRTLVGVGRPCGVEIRIVDPETRQVLEPGRVGEIWIRGESVALGYWRRRAETEECFGAVTSAHDGSFLRSGDLGAVDEHGELFVIGRLKEGVVVNGVDVAPEDIETSVQGLNPLFGVTAAVTTGPERDRLIVIQEVRENGLLDGELPSLVEAVQTHLDGEFGIPDAVILLVRPGVVRRTTSGKLQRSAMRGLLRSGGIRPLYPRVPVFQADLSPS</sequence>
<dbReference type="RefSeq" id="WP_186286212.1">
    <property type="nucleotide sequence ID" value="NZ_JACMSF010000048.1"/>
</dbReference>
<dbReference type="Gene3D" id="3.30.300.30">
    <property type="match status" value="1"/>
</dbReference>
<accession>A0A7X1MCV1</accession>
<dbReference type="PANTHER" id="PTHR22754:SF32">
    <property type="entry name" value="DISCO-INTERACTING PROTEIN 2"/>
    <property type="match status" value="1"/>
</dbReference>
<dbReference type="InterPro" id="IPR045851">
    <property type="entry name" value="AMP-bd_C_sf"/>
</dbReference>
<keyword evidence="3" id="KW-0276">Fatty acid metabolism</keyword>
<dbReference type="SUPFAM" id="SSF56801">
    <property type="entry name" value="Acetyl-CoA synthetase-like"/>
    <property type="match status" value="1"/>
</dbReference>
<protein>
    <submittedName>
        <fullName evidence="7">Fatty acyl-AMP ligase</fullName>
    </submittedName>
</protein>
<dbReference type="InterPro" id="IPR042099">
    <property type="entry name" value="ANL_N_sf"/>
</dbReference>
<keyword evidence="2 7" id="KW-0436">Ligase</keyword>
<feature type="region of interest" description="Disordered" evidence="5">
    <location>
        <begin position="1"/>
        <end position="29"/>
    </location>
</feature>
<evidence type="ECO:0000256" key="1">
    <source>
        <dbReference type="ARBA" id="ARBA00006432"/>
    </source>
</evidence>
<proteinExistence type="inferred from homology"/>
<evidence type="ECO:0000259" key="6">
    <source>
        <dbReference type="Pfam" id="PF00501"/>
    </source>
</evidence>
<dbReference type="GO" id="GO:0005886">
    <property type="term" value="C:plasma membrane"/>
    <property type="evidence" value="ECO:0007669"/>
    <property type="project" value="TreeGrafter"/>
</dbReference>
<comment type="caution">
    <text evidence="7">The sequence shown here is derived from an EMBL/GenBank/DDBJ whole genome shotgun (WGS) entry which is preliminary data.</text>
</comment>
<keyword evidence="8" id="KW-1185">Reference proteome</keyword>
<dbReference type="GO" id="GO:0016874">
    <property type="term" value="F:ligase activity"/>
    <property type="evidence" value="ECO:0007669"/>
    <property type="project" value="UniProtKB-KW"/>
</dbReference>
<evidence type="ECO:0000256" key="5">
    <source>
        <dbReference type="SAM" id="MobiDB-lite"/>
    </source>
</evidence>
<feature type="domain" description="AMP-dependent synthetase/ligase" evidence="6">
    <location>
        <begin position="30"/>
        <end position="401"/>
    </location>
</feature>
<evidence type="ECO:0000313" key="7">
    <source>
        <dbReference type="EMBL" id="MBC2906291.1"/>
    </source>
</evidence>
<dbReference type="Pfam" id="PF00501">
    <property type="entry name" value="AMP-binding"/>
    <property type="match status" value="1"/>
</dbReference>
<dbReference type="CDD" id="cd05931">
    <property type="entry name" value="FAAL"/>
    <property type="match status" value="1"/>
</dbReference>
<dbReference type="Proteomes" id="UP000584670">
    <property type="component" value="Unassembled WGS sequence"/>
</dbReference>
<dbReference type="GO" id="GO:0070566">
    <property type="term" value="F:adenylyltransferase activity"/>
    <property type="evidence" value="ECO:0007669"/>
    <property type="project" value="TreeGrafter"/>
</dbReference>
<organism evidence="7 8">
    <name type="scientific">Streptomyces cupreus</name>
    <dbReference type="NCBI Taxonomy" id="2759956"/>
    <lineage>
        <taxon>Bacteria</taxon>
        <taxon>Bacillati</taxon>
        <taxon>Actinomycetota</taxon>
        <taxon>Actinomycetes</taxon>
        <taxon>Kitasatosporales</taxon>
        <taxon>Streptomycetaceae</taxon>
        <taxon>Streptomyces</taxon>
    </lineage>
</organism>
<evidence type="ECO:0000313" key="8">
    <source>
        <dbReference type="Proteomes" id="UP000584670"/>
    </source>
</evidence>
<dbReference type="EMBL" id="JACMSF010000048">
    <property type="protein sequence ID" value="MBC2906291.1"/>
    <property type="molecule type" value="Genomic_DNA"/>
</dbReference>
<gene>
    <name evidence="7" type="ORF">H4N64_33105</name>
</gene>
<name>A0A7X1MCV1_9ACTN</name>
<dbReference type="InterPro" id="IPR040097">
    <property type="entry name" value="FAAL/FAAC"/>
</dbReference>
<dbReference type="GO" id="GO:0071766">
    <property type="term" value="P:Actinobacterium-type cell wall biogenesis"/>
    <property type="evidence" value="ECO:0007669"/>
    <property type="project" value="UniProtKB-ARBA"/>
</dbReference>
<evidence type="ECO:0000256" key="3">
    <source>
        <dbReference type="ARBA" id="ARBA00022832"/>
    </source>
</evidence>
<reference evidence="7 8" key="1">
    <citation type="submission" date="2020-08" db="EMBL/GenBank/DDBJ databases">
        <title>Streptomyces sp. PSKA01 genome sequencing and assembly.</title>
        <authorList>
            <person name="Mandal S."/>
            <person name="Maiti P.K."/>
            <person name="Das P."/>
        </authorList>
    </citation>
    <scope>NUCLEOTIDE SEQUENCE [LARGE SCALE GENOMIC DNA]</scope>
    <source>
        <strain evidence="7 8">PSKA01</strain>
    </source>
</reference>
<dbReference type="AlphaFoldDB" id="A0A7X1MCV1"/>
<dbReference type="Gene3D" id="3.40.50.12780">
    <property type="entry name" value="N-terminal domain of ligase-like"/>
    <property type="match status" value="1"/>
</dbReference>
<dbReference type="PANTHER" id="PTHR22754">
    <property type="entry name" value="DISCO-INTERACTING PROTEIN 2 DIP2 -RELATED"/>
    <property type="match status" value="1"/>
</dbReference>